<evidence type="ECO:0000313" key="4">
    <source>
        <dbReference type="EMBL" id="MDX8152847.1"/>
    </source>
</evidence>
<dbReference type="PANTHER" id="PTHR43693">
    <property type="entry name" value="PROTEIN PHOSPHATASE CHEZ"/>
    <property type="match status" value="1"/>
</dbReference>
<keyword evidence="5" id="KW-1185">Reference proteome</keyword>
<accession>A0ABU4VLY2</accession>
<evidence type="ECO:0000256" key="1">
    <source>
        <dbReference type="ARBA" id="ARBA00022500"/>
    </source>
</evidence>
<keyword evidence="2" id="KW-0378">Hydrolase</keyword>
<evidence type="ECO:0000313" key="5">
    <source>
        <dbReference type="Proteomes" id="UP001277761"/>
    </source>
</evidence>
<dbReference type="SUPFAM" id="SSF103039">
    <property type="entry name" value="CheC-like"/>
    <property type="match status" value="1"/>
</dbReference>
<dbReference type="Pfam" id="PF04509">
    <property type="entry name" value="CheC"/>
    <property type="match status" value="1"/>
</dbReference>
<dbReference type="PANTHER" id="PTHR43693:SF1">
    <property type="entry name" value="PROTEIN PHOSPHATASE CHEZ"/>
    <property type="match status" value="1"/>
</dbReference>
<dbReference type="InterPro" id="IPR050992">
    <property type="entry name" value="CheZ_family_phosphatases"/>
</dbReference>
<dbReference type="CDD" id="cd17909">
    <property type="entry name" value="CheC_ClassI"/>
    <property type="match status" value="1"/>
</dbReference>
<dbReference type="EMBL" id="JAXAVX010000008">
    <property type="protein sequence ID" value="MDX8152847.1"/>
    <property type="molecule type" value="Genomic_DNA"/>
</dbReference>
<name>A0ABU4VLY2_9ACTN</name>
<dbReference type="RefSeq" id="WP_319955002.1">
    <property type="nucleotide sequence ID" value="NZ_JAXAVX010000008.1"/>
</dbReference>
<comment type="caution">
    <text evidence="4">The sequence shown here is derived from an EMBL/GenBank/DDBJ whole genome shotgun (WGS) entry which is preliminary data.</text>
</comment>
<gene>
    <name evidence="4" type="ORF">SK069_14695</name>
</gene>
<evidence type="ECO:0000256" key="2">
    <source>
        <dbReference type="ARBA" id="ARBA00022801"/>
    </source>
</evidence>
<dbReference type="Gene3D" id="3.40.1550.10">
    <property type="entry name" value="CheC-like"/>
    <property type="match status" value="1"/>
</dbReference>
<protein>
    <submittedName>
        <fullName evidence="4">Chemotaxis protein CheC</fullName>
    </submittedName>
</protein>
<dbReference type="Proteomes" id="UP001277761">
    <property type="component" value="Unassembled WGS sequence"/>
</dbReference>
<dbReference type="InterPro" id="IPR007597">
    <property type="entry name" value="CheC"/>
</dbReference>
<proteinExistence type="predicted"/>
<keyword evidence="1" id="KW-0145">Chemotaxis</keyword>
<feature type="domain" description="CheC-like protein" evidence="3">
    <location>
        <begin position="10"/>
        <end position="44"/>
    </location>
</feature>
<organism evidence="4 5">
    <name type="scientific">Patulibacter brassicae</name>
    <dbReference type="NCBI Taxonomy" id="1705717"/>
    <lineage>
        <taxon>Bacteria</taxon>
        <taxon>Bacillati</taxon>
        <taxon>Actinomycetota</taxon>
        <taxon>Thermoleophilia</taxon>
        <taxon>Solirubrobacterales</taxon>
        <taxon>Patulibacteraceae</taxon>
        <taxon>Patulibacter</taxon>
    </lineage>
</organism>
<sequence length="201" mass="20226">MSVPAYTPLQRDALAELANIGCGQACTALGALLGRVVDLSVPTVQALDLADAVEALGPAEDVVTAVVLPTAGDMEAAVLLVFDQSDVARLGALLGVDPADHEMAVSAMSEIGNILGANYLEALMAVAGIAAEPGPPMGLTDMRAALVSSALASSTAALEAAILIDTRLSVEGEECSIAFVLLAGTDDIERLLQSVGLGTEA</sequence>
<dbReference type="InterPro" id="IPR028976">
    <property type="entry name" value="CheC-like_sf"/>
</dbReference>
<reference evidence="4 5" key="1">
    <citation type="submission" date="2023-11" db="EMBL/GenBank/DDBJ databases">
        <authorList>
            <person name="Xu M."/>
            <person name="Jiang T."/>
        </authorList>
    </citation>
    <scope>NUCLEOTIDE SEQUENCE [LARGE SCALE GENOMIC DNA]</scope>
    <source>
        <strain evidence="4 5">SD</strain>
    </source>
</reference>
<evidence type="ECO:0000259" key="3">
    <source>
        <dbReference type="Pfam" id="PF04509"/>
    </source>
</evidence>